<dbReference type="Proteomes" id="UP000249299">
    <property type="component" value="Unassembled WGS sequence"/>
</dbReference>
<dbReference type="EMBL" id="NPEV01000033">
    <property type="protein sequence ID" value="RAI26243.1"/>
    <property type="molecule type" value="Genomic_DNA"/>
</dbReference>
<evidence type="ECO:0000256" key="2">
    <source>
        <dbReference type="ARBA" id="ARBA00009959"/>
    </source>
</evidence>
<comment type="function">
    <text evidence="9">CRISPR (clustered regularly interspaced short palindromic repeat), is an adaptive immune system that provides protection against mobile genetic elements (viruses, transposable elements and conjugative plasmids). CRISPR clusters contain sequences complementary to antecedent mobile elements and target invading nucleic acids. CRISPR clusters are transcribed and processed into CRISPR RNA (crRNA). Functions as a ssRNA-specific endoribonuclease. Involved in the integration of spacer DNA into the CRISPR cassette.</text>
</comment>
<sequence>MAESEHTIVLCYDIARAKTRRRVADFLEDRLVRVQQSVFEGRMTPSRAYRLFDAAAALVDDGDNLRLYVLTREGLQKSRTFGGAPLPEEGAFILL</sequence>
<dbReference type="Gene3D" id="3.30.70.240">
    <property type="match status" value="1"/>
</dbReference>
<feature type="binding site" evidence="9">
    <location>
        <position position="13"/>
    </location>
    <ligand>
        <name>Mg(2+)</name>
        <dbReference type="ChEBI" id="CHEBI:18420"/>
        <note>catalytic</note>
    </ligand>
</feature>
<accession>A0A327JLM7</accession>
<dbReference type="GO" id="GO:0043571">
    <property type="term" value="P:maintenance of CRISPR repeat elements"/>
    <property type="evidence" value="ECO:0007669"/>
    <property type="project" value="UniProtKB-UniRule"/>
</dbReference>
<evidence type="ECO:0000256" key="8">
    <source>
        <dbReference type="ARBA" id="ARBA00023118"/>
    </source>
</evidence>
<dbReference type="EC" id="3.1.-.-" evidence="9"/>
<protein>
    <recommendedName>
        <fullName evidence="9">CRISPR-associated endoribonuclease Cas2</fullName>
        <ecNumber evidence="9">3.1.-.-</ecNumber>
    </recommendedName>
</protein>
<dbReference type="PANTHER" id="PTHR34405:SF3">
    <property type="entry name" value="CRISPR-ASSOCIATED ENDORIBONUCLEASE CAS2 3"/>
    <property type="match status" value="1"/>
</dbReference>
<dbReference type="NCBIfam" id="TIGR01573">
    <property type="entry name" value="cas2"/>
    <property type="match status" value="1"/>
</dbReference>
<evidence type="ECO:0000256" key="4">
    <source>
        <dbReference type="ARBA" id="ARBA00022723"/>
    </source>
</evidence>
<gene>
    <name evidence="9 10" type="primary">cas2</name>
    <name evidence="10" type="ORF">CH339_14750</name>
</gene>
<dbReference type="Pfam" id="PF09827">
    <property type="entry name" value="CRISPR_Cas2"/>
    <property type="match status" value="1"/>
</dbReference>
<keyword evidence="4 9" id="KW-0479">Metal-binding</keyword>
<dbReference type="SUPFAM" id="SSF143430">
    <property type="entry name" value="TTP0101/SSO1404-like"/>
    <property type="match status" value="1"/>
</dbReference>
<evidence type="ECO:0000256" key="7">
    <source>
        <dbReference type="ARBA" id="ARBA00022842"/>
    </source>
</evidence>
<name>A0A327JLM7_9HYPH</name>
<dbReference type="InterPro" id="IPR021127">
    <property type="entry name" value="CRISPR_associated_Cas2"/>
</dbReference>
<comment type="subunit">
    <text evidence="9">Homodimer, forms a heterotetramer with a Cas1 homodimer.</text>
</comment>
<evidence type="ECO:0000256" key="6">
    <source>
        <dbReference type="ARBA" id="ARBA00022801"/>
    </source>
</evidence>
<dbReference type="GO" id="GO:0004521">
    <property type="term" value="F:RNA endonuclease activity"/>
    <property type="evidence" value="ECO:0007669"/>
    <property type="project" value="InterPro"/>
</dbReference>
<dbReference type="RefSeq" id="WP_111435141.1">
    <property type="nucleotide sequence ID" value="NZ_JACIGG010000006.1"/>
</dbReference>
<dbReference type="AlphaFoldDB" id="A0A327JLM7"/>
<dbReference type="CDD" id="cd09725">
    <property type="entry name" value="Cas2_I_II_III"/>
    <property type="match status" value="1"/>
</dbReference>
<dbReference type="PANTHER" id="PTHR34405">
    <property type="entry name" value="CRISPR-ASSOCIATED ENDORIBONUCLEASE CAS2"/>
    <property type="match status" value="1"/>
</dbReference>
<dbReference type="HAMAP" id="MF_01471">
    <property type="entry name" value="Cas2"/>
    <property type="match status" value="1"/>
</dbReference>
<keyword evidence="5 9" id="KW-0255">Endonuclease</keyword>
<evidence type="ECO:0000256" key="3">
    <source>
        <dbReference type="ARBA" id="ARBA00022722"/>
    </source>
</evidence>
<dbReference type="InterPro" id="IPR019199">
    <property type="entry name" value="Virulence_VapD/CRISPR_Cas2"/>
</dbReference>
<proteinExistence type="inferred from homology"/>
<evidence type="ECO:0000313" key="11">
    <source>
        <dbReference type="Proteomes" id="UP000249299"/>
    </source>
</evidence>
<reference evidence="10 11" key="1">
    <citation type="submission" date="2017-07" db="EMBL/GenBank/DDBJ databases">
        <title>Draft Genome Sequences of Select Purple Nonsulfur Bacteria.</title>
        <authorList>
            <person name="Lasarre B."/>
            <person name="Mckinlay J.B."/>
        </authorList>
    </citation>
    <scope>NUCLEOTIDE SEQUENCE [LARGE SCALE GENOMIC DNA]</scope>
    <source>
        <strain evidence="10 11">DSM 11290</strain>
    </source>
</reference>
<evidence type="ECO:0000256" key="9">
    <source>
        <dbReference type="HAMAP-Rule" id="MF_01471"/>
    </source>
</evidence>
<keyword evidence="6 9" id="KW-0378">Hydrolase</keyword>
<comment type="similarity">
    <text evidence="2 9">Belongs to the CRISPR-associated endoribonuclease Cas2 protein family.</text>
</comment>
<evidence type="ECO:0000313" key="10">
    <source>
        <dbReference type="EMBL" id="RAI26243.1"/>
    </source>
</evidence>
<evidence type="ECO:0000256" key="1">
    <source>
        <dbReference type="ARBA" id="ARBA00001946"/>
    </source>
</evidence>
<dbReference type="GO" id="GO:0016787">
    <property type="term" value="F:hydrolase activity"/>
    <property type="evidence" value="ECO:0007669"/>
    <property type="project" value="UniProtKB-KW"/>
</dbReference>
<keyword evidence="7 9" id="KW-0460">Magnesium</keyword>
<evidence type="ECO:0000256" key="5">
    <source>
        <dbReference type="ARBA" id="ARBA00022759"/>
    </source>
</evidence>
<comment type="cofactor">
    <cofactor evidence="1 9">
        <name>Mg(2+)</name>
        <dbReference type="ChEBI" id="CHEBI:18420"/>
    </cofactor>
</comment>
<dbReference type="GO" id="GO:0046872">
    <property type="term" value="F:metal ion binding"/>
    <property type="evidence" value="ECO:0007669"/>
    <property type="project" value="UniProtKB-UniRule"/>
</dbReference>
<comment type="caution">
    <text evidence="10">The sequence shown here is derived from an EMBL/GenBank/DDBJ whole genome shotgun (WGS) entry which is preliminary data.</text>
</comment>
<keyword evidence="8 9" id="KW-0051">Antiviral defense</keyword>
<keyword evidence="3 9" id="KW-0540">Nuclease</keyword>
<dbReference type="OrthoDB" id="9798176at2"/>
<keyword evidence="11" id="KW-1185">Reference proteome</keyword>
<dbReference type="GO" id="GO:0051607">
    <property type="term" value="P:defense response to virus"/>
    <property type="evidence" value="ECO:0007669"/>
    <property type="project" value="UniProtKB-UniRule"/>
</dbReference>
<organism evidence="10 11">
    <name type="scientific">Rhodobium orientis</name>
    <dbReference type="NCBI Taxonomy" id="34017"/>
    <lineage>
        <taxon>Bacteria</taxon>
        <taxon>Pseudomonadati</taxon>
        <taxon>Pseudomonadota</taxon>
        <taxon>Alphaproteobacteria</taxon>
        <taxon>Hyphomicrobiales</taxon>
        <taxon>Rhodobiaceae</taxon>
        <taxon>Rhodobium</taxon>
    </lineage>
</organism>